<evidence type="ECO:0000256" key="5">
    <source>
        <dbReference type="ARBA" id="ARBA00022598"/>
    </source>
</evidence>
<feature type="domain" description="Biotin carboxylation" evidence="15">
    <location>
        <begin position="6"/>
        <end position="454"/>
    </location>
</feature>
<evidence type="ECO:0000256" key="11">
    <source>
        <dbReference type="ARBA" id="ARBA00048600"/>
    </source>
</evidence>
<dbReference type="UniPathway" id="UPA00655">
    <property type="reaction ID" value="UER00711"/>
</dbReference>
<gene>
    <name evidence="17" type="primary">accC</name>
    <name evidence="16" type="ORF">RradSPS_0918</name>
    <name evidence="17" type="ORF">SIL72_06150</name>
</gene>
<dbReference type="Pfam" id="PF02786">
    <property type="entry name" value="CPSase_L_D2"/>
    <property type="match status" value="1"/>
</dbReference>
<dbReference type="GO" id="GO:0005524">
    <property type="term" value="F:ATP binding"/>
    <property type="evidence" value="ECO:0007669"/>
    <property type="project" value="UniProtKB-UniRule"/>
</dbReference>
<dbReference type="GO" id="GO:0046872">
    <property type="term" value="F:metal ion binding"/>
    <property type="evidence" value="ECO:0007669"/>
    <property type="project" value="UniProtKB-KW"/>
</dbReference>
<protein>
    <recommendedName>
        <fullName evidence="4 13">Biotin carboxylase</fullName>
        <ecNumber evidence="4 13">6.3.4.14</ecNumber>
    </recommendedName>
    <alternativeName>
        <fullName evidence="13">Acetyl-coenzyme A carboxylase biotin carboxylase subunit A</fullName>
    </alternativeName>
</protein>
<comment type="function">
    <text evidence="1 13">This protein is a component of the acetyl coenzyme A carboxylase complex; first, biotin carboxylase catalyzes the carboxylation of the carrier protein and then the transcarboxylase transfers the carboxyl group to form malonyl-CoA.</text>
</comment>
<evidence type="ECO:0000256" key="1">
    <source>
        <dbReference type="ARBA" id="ARBA00003761"/>
    </source>
</evidence>
<keyword evidence="18" id="KW-1185">Reference proteome</keyword>
<dbReference type="Pfam" id="PF02785">
    <property type="entry name" value="Biotin_carb_C"/>
    <property type="match status" value="1"/>
</dbReference>
<evidence type="ECO:0000256" key="2">
    <source>
        <dbReference type="ARBA" id="ARBA00004956"/>
    </source>
</evidence>
<dbReference type="EMBL" id="JAWXXX010000001">
    <property type="protein sequence ID" value="MDX5893610.1"/>
    <property type="molecule type" value="Genomic_DNA"/>
</dbReference>
<sequence>MSSRGSGEKVLVANRGEVALRVVRACRELGLPSVAVFSEADESALHVNEADEAVNLGPAPAAKSYLNIERVLSAARETGATLVHPGYGFLSERADFARACEAEDGLSFVGPSAEAMGRLGDKAEARRLAREAGVPVVPGTDGVASPGEAVGAAEEVGYPVMIKAAAGGGGRGIRVAKDEEELKKLVREAKREAEAAFGDGSLYLERFLADPRHVEVQVIADSRGNAAHLFERECSMQRSRQKVLEEAPSAALSPETRRRMCEAALSLVETSGYVNAGTVEFLVEGSGPEEEFFFIEMNTRIQVEHPVTEMLTGVDLVKEQLRVALGEPLGFGQDDLAINGHAIEFRINAEDPDQSFLPSPGTVSDLRLPGGPGVRVDSALYAGYTVPPFYDSLVGKLIVWGRDREEAIARSRRALGEYHIEGIKTTVGLHLRLLDDKSFLAGDYGTSYLETLLSG</sequence>
<dbReference type="InterPro" id="IPR011054">
    <property type="entry name" value="Rudment_hybrid_motif"/>
</dbReference>
<dbReference type="FunFam" id="3.30.1490.20:FF:000018">
    <property type="entry name" value="Biotin carboxylase"/>
    <property type="match status" value="1"/>
</dbReference>
<comment type="subunit">
    <text evidence="3 13">Acetyl-CoA carboxylase is a heterohexamer of biotin carboxyl carrier protein, biotin carboxylase and the two subunits of carboxyl transferase in a 2:2 complex.</text>
</comment>
<keyword evidence="9" id="KW-0460">Magnesium</keyword>
<reference evidence="16 18" key="1">
    <citation type="submission" date="2014-03" db="EMBL/GenBank/DDBJ databases">
        <title>Complete genome sequence of the Radio-Resistant Rubrobacter radiotolerans RSPS-4.</title>
        <authorList>
            <person name="Egas C.C."/>
            <person name="Barroso C.C."/>
            <person name="Froufe H.J.C."/>
            <person name="Pacheco J.J."/>
            <person name="Albuquerque L.L."/>
            <person name="da Costa M.M.S."/>
        </authorList>
    </citation>
    <scope>NUCLEOTIDE SEQUENCE [LARGE SCALE GENOMIC DNA]</scope>
    <source>
        <strain evidence="16 18">RSPS-4</strain>
    </source>
</reference>
<dbReference type="OrthoDB" id="9760256at2"/>
<dbReference type="PROSITE" id="PS50975">
    <property type="entry name" value="ATP_GRASP"/>
    <property type="match status" value="1"/>
</dbReference>
<dbReference type="InterPro" id="IPR051602">
    <property type="entry name" value="ACC_Biotin_Carboxylase"/>
</dbReference>
<keyword evidence="10 13" id="KW-0092">Biotin</keyword>
<dbReference type="EC" id="6.3.4.14" evidence="4 13"/>
<evidence type="ECO:0000256" key="12">
    <source>
        <dbReference type="PROSITE-ProRule" id="PRU00409"/>
    </source>
</evidence>
<dbReference type="PATRIC" id="fig|42256.3.peg.929"/>
<dbReference type="InterPro" id="IPR016185">
    <property type="entry name" value="PreATP-grasp_dom_sf"/>
</dbReference>
<dbReference type="InterPro" id="IPR011761">
    <property type="entry name" value="ATP-grasp"/>
</dbReference>
<dbReference type="SUPFAM" id="SSF52440">
    <property type="entry name" value="PreATP-grasp domain"/>
    <property type="match status" value="1"/>
</dbReference>
<evidence type="ECO:0000256" key="7">
    <source>
        <dbReference type="ARBA" id="ARBA00022741"/>
    </source>
</evidence>
<dbReference type="InterPro" id="IPR005482">
    <property type="entry name" value="Biotin_COase_C"/>
</dbReference>
<organism evidence="16 18">
    <name type="scientific">Rubrobacter radiotolerans</name>
    <name type="common">Arthrobacter radiotolerans</name>
    <dbReference type="NCBI Taxonomy" id="42256"/>
    <lineage>
        <taxon>Bacteria</taxon>
        <taxon>Bacillati</taxon>
        <taxon>Actinomycetota</taxon>
        <taxon>Rubrobacteria</taxon>
        <taxon>Rubrobacterales</taxon>
        <taxon>Rubrobacteraceae</taxon>
        <taxon>Rubrobacter</taxon>
    </lineage>
</organism>
<dbReference type="HOGENOM" id="CLU_000395_3_2_11"/>
<dbReference type="RefSeq" id="WP_038681001.1">
    <property type="nucleotide sequence ID" value="NZ_CP007514.1"/>
</dbReference>
<keyword evidence="13" id="KW-0443">Lipid metabolism</keyword>
<dbReference type="GO" id="GO:0004075">
    <property type="term" value="F:biotin carboxylase activity"/>
    <property type="evidence" value="ECO:0007669"/>
    <property type="project" value="UniProtKB-EC"/>
</dbReference>
<dbReference type="SUPFAM" id="SSF56059">
    <property type="entry name" value="Glutathione synthetase ATP-binding domain-like"/>
    <property type="match status" value="1"/>
</dbReference>
<keyword evidence="5 13" id="KW-0436">Ligase</keyword>
<dbReference type="Proteomes" id="UP001281130">
    <property type="component" value="Unassembled WGS sequence"/>
</dbReference>
<evidence type="ECO:0000259" key="14">
    <source>
        <dbReference type="PROSITE" id="PS50975"/>
    </source>
</evidence>
<evidence type="ECO:0000259" key="15">
    <source>
        <dbReference type="PROSITE" id="PS50979"/>
    </source>
</evidence>
<dbReference type="SUPFAM" id="SSF51246">
    <property type="entry name" value="Rudiment single hybrid motif"/>
    <property type="match status" value="1"/>
</dbReference>
<evidence type="ECO:0000313" key="18">
    <source>
        <dbReference type="Proteomes" id="UP000025229"/>
    </source>
</evidence>
<dbReference type="FunFam" id="3.40.50.20:FF:000010">
    <property type="entry name" value="Propionyl-CoA carboxylase subunit alpha"/>
    <property type="match status" value="1"/>
</dbReference>
<dbReference type="Proteomes" id="UP000025229">
    <property type="component" value="Chromosome"/>
</dbReference>
<keyword evidence="7 12" id="KW-0547">Nucleotide-binding</keyword>
<dbReference type="Gene3D" id="3.30.470.20">
    <property type="entry name" value="ATP-grasp fold, B domain"/>
    <property type="match status" value="1"/>
</dbReference>
<evidence type="ECO:0000256" key="10">
    <source>
        <dbReference type="ARBA" id="ARBA00023267"/>
    </source>
</evidence>
<dbReference type="EMBL" id="CP007514">
    <property type="protein sequence ID" value="AHY46201.1"/>
    <property type="molecule type" value="Genomic_DNA"/>
</dbReference>
<keyword evidence="13" id="KW-0276">Fatty acid metabolism</keyword>
<dbReference type="GO" id="GO:0006633">
    <property type="term" value="P:fatty acid biosynthetic process"/>
    <property type="evidence" value="ECO:0007669"/>
    <property type="project" value="UniProtKB-KW"/>
</dbReference>
<dbReference type="AlphaFoldDB" id="A0A023X1W9"/>
<evidence type="ECO:0000256" key="13">
    <source>
        <dbReference type="RuleBase" id="RU365063"/>
    </source>
</evidence>
<accession>A0A023X1W9</accession>
<dbReference type="InterPro" id="IPR005479">
    <property type="entry name" value="CPAse_ATP-bd"/>
</dbReference>
<feature type="domain" description="ATP-grasp" evidence="14">
    <location>
        <begin position="126"/>
        <end position="325"/>
    </location>
</feature>
<name>A0A023X1W9_RUBRA</name>
<dbReference type="InterPro" id="IPR004549">
    <property type="entry name" value="Acetyl_CoA_COase_biotin_COase"/>
</dbReference>
<dbReference type="PROSITE" id="PS50979">
    <property type="entry name" value="BC"/>
    <property type="match status" value="1"/>
</dbReference>
<dbReference type="KEGG" id="rrd:RradSPS_0918"/>
<evidence type="ECO:0000256" key="3">
    <source>
        <dbReference type="ARBA" id="ARBA00011750"/>
    </source>
</evidence>
<dbReference type="eggNOG" id="COG0439">
    <property type="taxonomic scope" value="Bacteria"/>
</dbReference>
<dbReference type="Pfam" id="PF00289">
    <property type="entry name" value="Biotin_carb_N"/>
    <property type="match status" value="1"/>
</dbReference>
<comment type="catalytic activity">
    <reaction evidence="11 13">
        <text>N(6)-biotinyl-L-lysyl-[protein] + hydrogencarbonate + ATP = N(6)-carboxybiotinyl-L-lysyl-[protein] + ADP + phosphate + H(+)</text>
        <dbReference type="Rhea" id="RHEA:13501"/>
        <dbReference type="Rhea" id="RHEA-COMP:10505"/>
        <dbReference type="Rhea" id="RHEA-COMP:10506"/>
        <dbReference type="ChEBI" id="CHEBI:15378"/>
        <dbReference type="ChEBI" id="CHEBI:17544"/>
        <dbReference type="ChEBI" id="CHEBI:30616"/>
        <dbReference type="ChEBI" id="CHEBI:43474"/>
        <dbReference type="ChEBI" id="CHEBI:83144"/>
        <dbReference type="ChEBI" id="CHEBI:83145"/>
        <dbReference type="ChEBI" id="CHEBI:456216"/>
        <dbReference type="EC" id="6.3.4.14"/>
    </reaction>
</comment>
<keyword evidence="13" id="KW-0275">Fatty acid biosynthesis</keyword>
<dbReference type="PROSITE" id="PS00867">
    <property type="entry name" value="CPSASE_2"/>
    <property type="match status" value="1"/>
</dbReference>
<dbReference type="STRING" id="42256.RradSPS_0918"/>
<dbReference type="NCBIfam" id="TIGR00514">
    <property type="entry name" value="accC"/>
    <property type="match status" value="1"/>
</dbReference>
<dbReference type="NCBIfam" id="NF006367">
    <property type="entry name" value="PRK08591.1"/>
    <property type="match status" value="1"/>
</dbReference>
<evidence type="ECO:0000256" key="6">
    <source>
        <dbReference type="ARBA" id="ARBA00022723"/>
    </source>
</evidence>
<dbReference type="SMART" id="SM00878">
    <property type="entry name" value="Biotin_carb_C"/>
    <property type="match status" value="1"/>
</dbReference>
<proteinExistence type="predicted"/>
<dbReference type="InterPro" id="IPR005481">
    <property type="entry name" value="BC-like_N"/>
</dbReference>
<comment type="pathway">
    <text evidence="2 13">Lipid metabolism; malonyl-CoA biosynthesis; malonyl-CoA from acetyl-CoA: step 1/1.</text>
</comment>
<evidence type="ECO:0000313" key="17">
    <source>
        <dbReference type="EMBL" id="MDX5893610.1"/>
    </source>
</evidence>
<evidence type="ECO:0000256" key="4">
    <source>
        <dbReference type="ARBA" id="ARBA00013263"/>
    </source>
</evidence>
<evidence type="ECO:0000256" key="9">
    <source>
        <dbReference type="ARBA" id="ARBA00022842"/>
    </source>
</evidence>
<keyword evidence="6" id="KW-0479">Metal-binding</keyword>
<dbReference type="PANTHER" id="PTHR48095:SF2">
    <property type="entry name" value="BIOTIN CARBOXYLASE, CHLOROPLASTIC"/>
    <property type="match status" value="1"/>
</dbReference>
<dbReference type="InterPro" id="IPR011764">
    <property type="entry name" value="Biotin_carboxylation_dom"/>
</dbReference>
<keyword evidence="8 12" id="KW-0067">ATP-binding</keyword>
<evidence type="ECO:0000256" key="8">
    <source>
        <dbReference type="ARBA" id="ARBA00022840"/>
    </source>
</evidence>
<reference evidence="17" key="2">
    <citation type="submission" date="2023-11" db="EMBL/GenBank/DDBJ databases">
        <title>MicrobeMod: A computational toolkit for identifying prokaryotic methylation and restriction-modification with nanopore sequencing.</title>
        <authorList>
            <person name="Crits-Christoph A."/>
            <person name="Kang S.C."/>
            <person name="Lee H."/>
            <person name="Ostrov N."/>
        </authorList>
    </citation>
    <scope>NUCLEOTIDE SEQUENCE</scope>
    <source>
        <strain evidence="17">ATCC 51242</strain>
    </source>
</reference>
<dbReference type="PROSITE" id="PS00866">
    <property type="entry name" value="CPSASE_1"/>
    <property type="match status" value="1"/>
</dbReference>
<dbReference type="PANTHER" id="PTHR48095">
    <property type="entry name" value="PYRUVATE CARBOXYLASE SUBUNIT A"/>
    <property type="match status" value="1"/>
</dbReference>
<evidence type="ECO:0000313" key="16">
    <source>
        <dbReference type="EMBL" id="AHY46201.1"/>
    </source>
</evidence>
<keyword evidence="13" id="KW-0444">Lipid biosynthesis</keyword>
<dbReference type="GO" id="GO:2001295">
    <property type="term" value="P:malonyl-CoA biosynthetic process"/>
    <property type="evidence" value="ECO:0007669"/>
    <property type="project" value="UniProtKB-UniPathway"/>
</dbReference>